<dbReference type="PANTHER" id="PTHR13174:SF3">
    <property type="entry name" value="D-GLUCURONYL C5-EPIMERASE"/>
    <property type="match status" value="1"/>
</dbReference>
<dbReference type="PANTHER" id="PTHR13174">
    <property type="entry name" value="D-GLUCURONYL C5-EPIMERASE"/>
    <property type="match status" value="1"/>
</dbReference>
<evidence type="ECO:0000313" key="3">
    <source>
        <dbReference type="Proteomes" id="UP000568839"/>
    </source>
</evidence>
<dbReference type="GO" id="GO:0015012">
    <property type="term" value="P:heparan sulfate proteoglycan biosynthetic process"/>
    <property type="evidence" value="ECO:0007669"/>
    <property type="project" value="InterPro"/>
</dbReference>
<organism evidence="2 3">
    <name type="scientific">Geomicrobium halophilum</name>
    <dbReference type="NCBI Taxonomy" id="549000"/>
    <lineage>
        <taxon>Bacteria</taxon>
        <taxon>Bacillati</taxon>
        <taxon>Bacillota</taxon>
        <taxon>Bacilli</taxon>
        <taxon>Bacillales</taxon>
        <taxon>Geomicrobium</taxon>
    </lineage>
</organism>
<dbReference type="InterPro" id="IPR010598">
    <property type="entry name" value="C5-epim_C"/>
</dbReference>
<name>A0A841PZD4_9BACL</name>
<comment type="caution">
    <text evidence="2">The sequence shown here is derived from an EMBL/GenBank/DDBJ whole genome shotgun (WGS) entry which is preliminary data.</text>
</comment>
<dbReference type="GO" id="GO:0005975">
    <property type="term" value="P:carbohydrate metabolic process"/>
    <property type="evidence" value="ECO:0007669"/>
    <property type="project" value="InterPro"/>
</dbReference>
<dbReference type="Pfam" id="PF06662">
    <property type="entry name" value="C5-epim_C"/>
    <property type="match status" value="1"/>
</dbReference>
<sequence>MSIDMPDFTPRLVKVSKHRYRIKFLEDGYPGKKLNGEVVPHPIYGIYVIRDYLFQYKRTNEEKFYKAAVMVADAAINRMKPFKQTLVFWYKENSPFNSHSKDYYSALTQAYYTAVFAEMYEVTNDPKYKQAARQVYQSLKVPVAEGGVYHHSSKGPSIQEYPMAPNGYVLNGWFTALSSVKKYAETFKDPDANQFWRANLNTIIELLPLYDSPHLANSRYTLNGMATIKARFAKTDIELQQVKLHVPDEGSYTFSMAPGYTNYDHIIVDKSTAVIGDKIFTKNHNLLLKTLLSRYSLPKENELHLKLRSPRNTTMELFIVTPVYSPTPKMRKNTQHLLKTVKIKKGLNDIVVKMDWEGLEDVGQATTFKRFGSKWHNVYHFIHINRLQEFYEITGDERLLTYMNKWKNYVKQWPQIPLYNGLENEPY</sequence>
<dbReference type="Proteomes" id="UP000568839">
    <property type="component" value="Unassembled WGS sequence"/>
</dbReference>
<reference evidence="2 3" key="1">
    <citation type="submission" date="2020-08" db="EMBL/GenBank/DDBJ databases">
        <title>Genomic Encyclopedia of Type Strains, Phase IV (KMG-IV): sequencing the most valuable type-strain genomes for metagenomic binning, comparative biology and taxonomic classification.</title>
        <authorList>
            <person name="Goeker M."/>
        </authorList>
    </citation>
    <scope>NUCLEOTIDE SEQUENCE [LARGE SCALE GENOMIC DNA]</scope>
    <source>
        <strain evidence="2 3">DSM 21769</strain>
    </source>
</reference>
<dbReference type="SUPFAM" id="SSF48208">
    <property type="entry name" value="Six-hairpin glycosidases"/>
    <property type="match status" value="1"/>
</dbReference>
<dbReference type="GO" id="GO:0047464">
    <property type="term" value="F:heparosan-N-sulfate-glucuronate 5-epimerase activity"/>
    <property type="evidence" value="ECO:0007669"/>
    <property type="project" value="InterPro"/>
</dbReference>
<dbReference type="InterPro" id="IPR039721">
    <property type="entry name" value="C5-epimerase"/>
</dbReference>
<dbReference type="InterPro" id="IPR008928">
    <property type="entry name" value="6-hairpin_glycosidase_sf"/>
</dbReference>
<dbReference type="AlphaFoldDB" id="A0A841PZD4"/>
<dbReference type="EMBL" id="JACHHJ010000002">
    <property type="protein sequence ID" value="MBB6450002.1"/>
    <property type="molecule type" value="Genomic_DNA"/>
</dbReference>
<proteinExistence type="predicted"/>
<keyword evidence="3" id="KW-1185">Reference proteome</keyword>
<accession>A0A841PZD4</accession>
<feature type="domain" description="D-glucuronyl C5-epimerase C-terminal" evidence="1">
    <location>
        <begin position="87"/>
        <end position="229"/>
    </location>
</feature>
<protein>
    <recommendedName>
        <fullName evidence="1">D-glucuronyl C5-epimerase C-terminal domain-containing protein</fullName>
    </recommendedName>
</protein>
<gene>
    <name evidence="2" type="ORF">HNR44_001980</name>
</gene>
<dbReference type="RefSeq" id="WP_184403930.1">
    <property type="nucleotide sequence ID" value="NZ_JACHHJ010000002.1"/>
</dbReference>
<evidence type="ECO:0000313" key="2">
    <source>
        <dbReference type="EMBL" id="MBB6450002.1"/>
    </source>
</evidence>
<evidence type="ECO:0000259" key="1">
    <source>
        <dbReference type="Pfam" id="PF06662"/>
    </source>
</evidence>